<evidence type="ECO:0000313" key="3">
    <source>
        <dbReference type="Proteomes" id="UP000176864"/>
    </source>
</evidence>
<dbReference type="PANTHER" id="PTHR47354">
    <property type="entry name" value="NADH OXIDOREDUCTASE HCR"/>
    <property type="match status" value="1"/>
</dbReference>
<dbReference type="InterPro" id="IPR017938">
    <property type="entry name" value="Riboflavin_synthase-like_b-brl"/>
</dbReference>
<dbReference type="AlphaFoldDB" id="A0A1F5NNG6"/>
<reference evidence="2 3" key="1">
    <citation type="journal article" date="2016" name="Nat. Commun.">
        <title>Thousands of microbial genomes shed light on interconnected biogeochemical processes in an aquifer system.</title>
        <authorList>
            <person name="Anantharaman K."/>
            <person name="Brown C.T."/>
            <person name="Hug L.A."/>
            <person name="Sharon I."/>
            <person name="Castelle C.J."/>
            <person name="Probst A.J."/>
            <person name="Thomas B.C."/>
            <person name="Singh A."/>
            <person name="Wilkins M.J."/>
            <person name="Karaoz U."/>
            <person name="Brodie E.L."/>
            <person name="Williams K.H."/>
            <person name="Hubbard S.S."/>
            <person name="Banfield J.F."/>
        </authorList>
    </citation>
    <scope>NUCLEOTIDE SEQUENCE [LARGE SCALE GENOMIC DNA]</scope>
</reference>
<name>A0A1F5NNG6_9BACT</name>
<evidence type="ECO:0000259" key="1">
    <source>
        <dbReference type="PROSITE" id="PS51384"/>
    </source>
</evidence>
<dbReference type="CDD" id="cd00322">
    <property type="entry name" value="FNR_like"/>
    <property type="match status" value="1"/>
</dbReference>
<accession>A0A1F5NNG6</accession>
<dbReference type="InterPro" id="IPR017927">
    <property type="entry name" value="FAD-bd_FR_type"/>
</dbReference>
<dbReference type="PANTHER" id="PTHR47354:SF5">
    <property type="entry name" value="PROTEIN RFBI"/>
    <property type="match status" value="1"/>
</dbReference>
<dbReference type="Gene3D" id="2.40.30.10">
    <property type="entry name" value="Translation factors"/>
    <property type="match status" value="1"/>
</dbReference>
<dbReference type="STRING" id="1817824.A2751_04525"/>
<dbReference type="SUPFAM" id="SSF52343">
    <property type="entry name" value="Ferredoxin reductase-like, C-terminal NADP-linked domain"/>
    <property type="match status" value="1"/>
</dbReference>
<dbReference type="InterPro" id="IPR001433">
    <property type="entry name" value="OxRdtase_FAD/NAD-bd"/>
</dbReference>
<gene>
    <name evidence="2" type="ORF">A2751_04525</name>
</gene>
<dbReference type="PRINTS" id="PR00410">
    <property type="entry name" value="PHEHYDRXLASE"/>
</dbReference>
<dbReference type="EMBL" id="MFEK01000006">
    <property type="protein sequence ID" value="OGE79227.1"/>
    <property type="molecule type" value="Genomic_DNA"/>
</dbReference>
<comment type="caution">
    <text evidence="2">The sequence shown here is derived from an EMBL/GenBank/DDBJ whole genome shotgun (WGS) entry which is preliminary data.</text>
</comment>
<dbReference type="Pfam" id="PF00175">
    <property type="entry name" value="NAD_binding_1"/>
    <property type="match status" value="1"/>
</dbReference>
<dbReference type="PROSITE" id="PS51384">
    <property type="entry name" value="FAD_FR"/>
    <property type="match status" value="1"/>
</dbReference>
<dbReference type="Proteomes" id="UP000176864">
    <property type="component" value="Unassembled WGS sequence"/>
</dbReference>
<proteinExistence type="predicted"/>
<evidence type="ECO:0000313" key="2">
    <source>
        <dbReference type="EMBL" id="OGE79227.1"/>
    </source>
</evidence>
<dbReference type="GO" id="GO:0016491">
    <property type="term" value="F:oxidoreductase activity"/>
    <property type="evidence" value="ECO:0007669"/>
    <property type="project" value="InterPro"/>
</dbReference>
<organism evidence="2 3">
    <name type="scientific">Candidatus Doudnabacteria bacterium RIFCSPHIGHO2_01_FULL_46_14</name>
    <dbReference type="NCBI Taxonomy" id="1817824"/>
    <lineage>
        <taxon>Bacteria</taxon>
        <taxon>Candidatus Doudnaibacteriota</taxon>
    </lineage>
</organism>
<dbReference type="InterPro" id="IPR039261">
    <property type="entry name" value="FNR_nucleotide-bd"/>
</dbReference>
<feature type="domain" description="FAD-binding FR-type" evidence="1">
    <location>
        <begin position="1"/>
        <end position="94"/>
    </location>
</feature>
<dbReference type="InterPro" id="IPR050415">
    <property type="entry name" value="MRET"/>
</dbReference>
<protein>
    <recommendedName>
        <fullName evidence="1">FAD-binding FR-type domain-containing protein</fullName>
    </recommendedName>
</protein>
<sequence length="219" mass="24876">MQARLINRDILIQCIVCEFEASDPAFIFQAGEYVQIVLEDGLKHYFSVMSSPNELPVLKIATRPSQSEFKKTLLQMPIASEVEINGPWGDLFLPEDGKERTYYFVAGGIGITPFMSMIKYKVEENLPYDITLLYFADPDPIFRMDLENYANRSPHVRILFIHEKISAESIKSKILDDARNATFMVAGPPGFVNMAVHTLVDLKIPQKNIILESYTGYTN</sequence>
<dbReference type="SUPFAM" id="SSF63380">
    <property type="entry name" value="Riboflavin synthase domain-like"/>
    <property type="match status" value="1"/>
</dbReference>
<dbReference type="Gene3D" id="3.40.50.80">
    <property type="entry name" value="Nucleotide-binding domain of ferredoxin-NADP reductase (FNR) module"/>
    <property type="match status" value="1"/>
</dbReference>